<dbReference type="EMBL" id="OY882872">
    <property type="protein sequence ID" value="CAK6437129.1"/>
    <property type="molecule type" value="Genomic_DNA"/>
</dbReference>
<keyword evidence="1" id="KW-0732">Signal</keyword>
<dbReference type="InterPro" id="IPR013783">
    <property type="entry name" value="Ig-like_fold"/>
</dbReference>
<keyword evidence="7" id="KW-1185">Reference proteome</keyword>
<evidence type="ECO:0000313" key="6">
    <source>
        <dbReference type="EMBL" id="CAK6437129.1"/>
    </source>
</evidence>
<dbReference type="InterPro" id="IPR050831">
    <property type="entry name" value="CEA_cell_adhesion"/>
</dbReference>
<feature type="domain" description="Immunoglobulin V-set" evidence="5">
    <location>
        <begin position="8"/>
        <end position="63"/>
    </location>
</feature>
<evidence type="ECO:0000256" key="3">
    <source>
        <dbReference type="ARBA" id="ARBA00023319"/>
    </source>
</evidence>
<dbReference type="Gene3D" id="2.60.40.10">
    <property type="entry name" value="Immunoglobulins"/>
    <property type="match status" value="1"/>
</dbReference>
<dbReference type="InterPro" id="IPR036179">
    <property type="entry name" value="Ig-like_dom_sf"/>
</dbReference>
<dbReference type="InterPro" id="IPR013106">
    <property type="entry name" value="Ig_V-set"/>
</dbReference>
<name>A0ABN9ZGA3_PIPNA</name>
<protein>
    <recommendedName>
        <fullName evidence="5">Immunoglobulin V-set domain-containing protein</fullName>
    </recommendedName>
</protein>
<dbReference type="Proteomes" id="UP001314169">
    <property type="component" value="Chromosome 15"/>
</dbReference>
<evidence type="ECO:0000256" key="4">
    <source>
        <dbReference type="ARBA" id="ARBA00038222"/>
    </source>
</evidence>
<proteinExistence type="inferred from homology"/>
<evidence type="ECO:0000313" key="7">
    <source>
        <dbReference type="Proteomes" id="UP001314169"/>
    </source>
</evidence>
<reference evidence="6" key="1">
    <citation type="submission" date="2023-12" db="EMBL/GenBank/DDBJ databases">
        <authorList>
            <person name="Brown T."/>
        </authorList>
    </citation>
    <scope>NUCLEOTIDE SEQUENCE</scope>
</reference>
<gene>
    <name evidence="6" type="ORF">MPIPNATIZW_LOCUS5435</name>
</gene>
<organism evidence="6 7">
    <name type="scientific">Pipistrellus nathusii</name>
    <name type="common">Nathusius' pipistrelle</name>
    <dbReference type="NCBI Taxonomy" id="59473"/>
    <lineage>
        <taxon>Eukaryota</taxon>
        <taxon>Metazoa</taxon>
        <taxon>Chordata</taxon>
        <taxon>Craniata</taxon>
        <taxon>Vertebrata</taxon>
        <taxon>Euteleostomi</taxon>
        <taxon>Mammalia</taxon>
        <taxon>Eutheria</taxon>
        <taxon>Laurasiatheria</taxon>
        <taxon>Chiroptera</taxon>
        <taxon>Yangochiroptera</taxon>
        <taxon>Vespertilionidae</taxon>
        <taxon>Pipistrellus</taxon>
    </lineage>
</organism>
<dbReference type="Pfam" id="PF07686">
    <property type="entry name" value="V-set"/>
    <property type="match status" value="1"/>
</dbReference>
<dbReference type="PANTHER" id="PTHR44427:SF1">
    <property type="entry name" value="CARCINOEMBRYONIC ANTIGEN-RELATED CELL ADHESION MOLECULE 1"/>
    <property type="match status" value="1"/>
</dbReference>
<sequence length="65" mass="7527">MLSYKIVTQSTNYGTAYSGRETIYPNGSLLLQNVTLKDTRKYILQATDKEYDTKQVTGQLRVYRE</sequence>
<comment type="similarity">
    <text evidence="4">Belongs to the immunoglobulin superfamily. CEA family.</text>
</comment>
<dbReference type="PANTHER" id="PTHR44427">
    <property type="entry name" value="CARCINOEMBRYONIC ANTIGEN-RELATED CELL ADHESION MOLECULE 19"/>
    <property type="match status" value="1"/>
</dbReference>
<dbReference type="SUPFAM" id="SSF48726">
    <property type="entry name" value="Immunoglobulin"/>
    <property type="match status" value="1"/>
</dbReference>
<evidence type="ECO:0000259" key="5">
    <source>
        <dbReference type="Pfam" id="PF07686"/>
    </source>
</evidence>
<evidence type="ECO:0000256" key="1">
    <source>
        <dbReference type="ARBA" id="ARBA00022729"/>
    </source>
</evidence>
<keyword evidence="3" id="KW-0393">Immunoglobulin domain</keyword>
<evidence type="ECO:0000256" key="2">
    <source>
        <dbReference type="ARBA" id="ARBA00023180"/>
    </source>
</evidence>
<accession>A0ABN9ZGA3</accession>
<keyword evidence="2" id="KW-0325">Glycoprotein</keyword>